<feature type="compositionally biased region" description="Polar residues" evidence="1">
    <location>
        <begin position="104"/>
        <end position="136"/>
    </location>
</feature>
<keyword evidence="3" id="KW-1185">Reference proteome</keyword>
<evidence type="ECO:0000256" key="1">
    <source>
        <dbReference type="SAM" id="MobiDB-lite"/>
    </source>
</evidence>
<sequence>ISPADVALQLHGDSTPARQQLQQQSDTPITQPETFQQETVHTSSPDITNSAAVQSLHDLSNSGSPTDPSIEPSSSLQHHSTENDIQQVAAPTQQEIAHNLCPDISQQPLSENLTTLQQQDQPNSAPHSMVTRSQRALHQAAQPPCSDASAD</sequence>
<reference evidence="2" key="1">
    <citation type="journal article" date="2021" name="J. Hered.">
        <title>Genome Assembly of Salicaceae Populus deltoides (Eastern Cottonwood) I-69 Based on Nanopore Sequencing and Hi-C Technologies.</title>
        <authorList>
            <person name="Bai S."/>
            <person name="Wu H."/>
            <person name="Zhang J."/>
            <person name="Pan Z."/>
            <person name="Zhao W."/>
            <person name="Li Z."/>
            <person name="Tong C."/>
        </authorList>
    </citation>
    <scope>NUCLEOTIDE SEQUENCE</scope>
    <source>
        <tissue evidence="2">Leaf</tissue>
    </source>
</reference>
<name>A0A8T2WV66_POPDE</name>
<accession>A0A8T2WV66</accession>
<evidence type="ECO:0000313" key="2">
    <source>
        <dbReference type="EMBL" id="KAH8485149.1"/>
    </source>
</evidence>
<evidence type="ECO:0000313" key="3">
    <source>
        <dbReference type="Proteomes" id="UP000807159"/>
    </source>
</evidence>
<feature type="region of interest" description="Disordered" evidence="1">
    <location>
        <begin position="11"/>
        <end position="151"/>
    </location>
</feature>
<gene>
    <name evidence="2" type="ORF">H0E87_026795</name>
</gene>
<feature type="compositionally biased region" description="Polar residues" evidence="1">
    <location>
        <begin position="16"/>
        <end position="96"/>
    </location>
</feature>
<proteinExistence type="predicted"/>
<protein>
    <submittedName>
        <fullName evidence="2">Uncharacterized protein</fullName>
    </submittedName>
</protein>
<organism evidence="2 3">
    <name type="scientific">Populus deltoides</name>
    <name type="common">Eastern poplar</name>
    <name type="synonym">Eastern cottonwood</name>
    <dbReference type="NCBI Taxonomy" id="3696"/>
    <lineage>
        <taxon>Eukaryota</taxon>
        <taxon>Viridiplantae</taxon>
        <taxon>Streptophyta</taxon>
        <taxon>Embryophyta</taxon>
        <taxon>Tracheophyta</taxon>
        <taxon>Spermatophyta</taxon>
        <taxon>Magnoliopsida</taxon>
        <taxon>eudicotyledons</taxon>
        <taxon>Gunneridae</taxon>
        <taxon>Pentapetalae</taxon>
        <taxon>rosids</taxon>
        <taxon>fabids</taxon>
        <taxon>Malpighiales</taxon>
        <taxon>Salicaceae</taxon>
        <taxon>Saliceae</taxon>
        <taxon>Populus</taxon>
    </lineage>
</organism>
<feature type="non-terminal residue" evidence="2">
    <location>
        <position position="151"/>
    </location>
</feature>
<dbReference type="Proteomes" id="UP000807159">
    <property type="component" value="Chromosome 16"/>
</dbReference>
<feature type="non-terminal residue" evidence="2">
    <location>
        <position position="1"/>
    </location>
</feature>
<dbReference type="AlphaFoldDB" id="A0A8T2WV66"/>
<dbReference type="EMBL" id="JACEGQ020000016">
    <property type="protein sequence ID" value="KAH8485149.1"/>
    <property type="molecule type" value="Genomic_DNA"/>
</dbReference>
<comment type="caution">
    <text evidence="2">The sequence shown here is derived from an EMBL/GenBank/DDBJ whole genome shotgun (WGS) entry which is preliminary data.</text>
</comment>